<dbReference type="Gene3D" id="1.20.960.20">
    <property type="match status" value="1"/>
</dbReference>
<feature type="domain" description="Peptidase C24" evidence="17">
    <location>
        <begin position="1075"/>
        <end position="1231"/>
    </location>
</feature>
<dbReference type="InterPro" id="IPR001205">
    <property type="entry name" value="RNA-dir_pol_C"/>
</dbReference>
<protein>
    <recommendedName>
        <fullName evidence="1">Genome polyprotein</fullName>
    </recommendedName>
</protein>
<evidence type="ECO:0000256" key="12">
    <source>
        <dbReference type="ARBA" id="ARBA00022953"/>
    </source>
</evidence>
<dbReference type="InterPro" id="IPR003593">
    <property type="entry name" value="AAA+_ATPase"/>
</dbReference>
<evidence type="ECO:0000256" key="6">
    <source>
        <dbReference type="ARBA" id="ARBA00022679"/>
    </source>
</evidence>
<dbReference type="Pfam" id="PF03510">
    <property type="entry name" value="Peptidase_C24"/>
    <property type="match status" value="1"/>
</dbReference>
<dbReference type="PROSITE" id="PS51218">
    <property type="entry name" value="SF3_HELICASE_2"/>
    <property type="match status" value="1"/>
</dbReference>
<evidence type="ECO:0000256" key="5">
    <source>
        <dbReference type="ARBA" id="ARBA00022670"/>
    </source>
</evidence>
<evidence type="ECO:0000313" key="18">
    <source>
        <dbReference type="EMBL" id="AIA09958.1"/>
    </source>
</evidence>
<dbReference type="InterPro" id="IPR043128">
    <property type="entry name" value="Rev_trsase/Diguanyl_cyclase"/>
</dbReference>
<dbReference type="GO" id="GO:0005524">
    <property type="term" value="F:ATP binding"/>
    <property type="evidence" value="ECO:0007669"/>
    <property type="project" value="UniProtKB-KW"/>
</dbReference>
<dbReference type="SUPFAM" id="SSF52540">
    <property type="entry name" value="P-loop containing nucleoside triphosphate hydrolases"/>
    <property type="match status" value="2"/>
</dbReference>
<keyword evidence="8" id="KW-0547">Nucleotide-binding</keyword>
<dbReference type="InterPro" id="IPR014759">
    <property type="entry name" value="Helicase_SF3_ssRNA_vir"/>
</dbReference>
<dbReference type="InterPro" id="IPR004004">
    <property type="entry name" value="Helic/Pol/Pept_Calicivir-typ"/>
</dbReference>
<name>A0A059WQE1_FCV</name>
<dbReference type="PROSITE" id="PS50507">
    <property type="entry name" value="RDRP_SSRNA_POS"/>
    <property type="match status" value="1"/>
</dbReference>
<evidence type="ECO:0000256" key="1">
    <source>
        <dbReference type="ARBA" id="ARBA00020107"/>
    </source>
</evidence>
<dbReference type="Pfam" id="PF00910">
    <property type="entry name" value="RNA_helicase"/>
    <property type="match status" value="1"/>
</dbReference>
<feature type="domain" description="RdRp catalytic" evidence="15">
    <location>
        <begin position="1480"/>
        <end position="1605"/>
    </location>
</feature>
<comment type="subunit">
    <text evidence="13">Homooligomer. Interacts with Vpg, protein p32 and may interact with capsid protein VP1.</text>
</comment>
<accession>A0A059WQE1</accession>
<dbReference type="InterPro" id="IPR027417">
    <property type="entry name" value="P-loop_NTPase"/>
</dbReference>
<dbReference type="PROSITE" id="PS51894">
    <property type="entry name" value="CV_3CL_PRO"/>
    <property type="match status" value="1"/>
</dbReference>
<dbReference type="GO" id="GO:0006508">
    <property type="term" value="P:proteolysis"/>
    <property type="evidence" value="ECO:0007669"/>
    <property type="project" value="UniProtKB-KW"/>
</dbReference>
<dbReference type="GO" id="GO:0003724">
    <property type="term" value="F:RNA helicase activity"/>
    <property type="evidence" value="ECO:0007669"/>
    <property type="project" value="InterPro"/>
</dbReference>
<evidence type="ECO:0000313" key="19">
    <source>
        <dbReference type="Proteomes" id="UP000129694"/>
    </source>
</evidence>
<dbReference type="InterPro" id="IPR007094">
    <property type="entry name" value="RNA-dir_pol_PSvirus"/>
</dbReference>
<dbReference type="InterPro" id="IPR043502">
    <property type="entry name" value="DNA/RNA_pol_sf"/>
</dbReference>
<sequence length="1765" mass="195629">MSQTLSFVLKTHSVRKDFVHSVKPMLNRRRELQYFYNKLRRAMRAEACPSCASYDVCPNCTSGDIPDDGSSVGTIPSWDEVTKTSTYSLLLSEDTTDELAGDDLVNIAAHIRKALSTQSHPANTELCKEQLTTLLVMAEAMVPQRSRSSIPLHQQHQAARIEWREKFFHKPLDFLFEKLGMSKDILQTTAIWKIVLEKACYCKSYGEEWFSVAKQKLTQIKSFEGNTLKPLIGGFIDGLRLLTVDNPNPIGFLPKLISLIKPLNLAMIIDNHENTLSGWIVTLTAIMELYGITECTIDVITSIITGFYDKLTKATKFYSQVKALFLGLRTEDVSNTFWYMAAAVLCYLITGLIPNNGKLSKIKACLGGATTLVSGIVATQKLAAMFAAWNSESIINELSARTVALSELNNPTTTSDTDSVERLLELPKILHEEIKVYTLNPIMQSYNPILRNLMSTLDGVITSCNKRKAIAKKRQVPVCYILTGPPGCGKTTAAHALAKKLSDQEPSIINLDVDHHDTYTGNEVCIVDEFDSSDKVDYANFVIGMVNSAPMVLNCDMLENKGKLFTSKYIIMTSNSETPVKPNSKRAGAFYRRVTIIDVSNPLVDSHKRARPGTAVPRTCYKKNFSHLCLAKRGAECWCKEYVLDPKGLQHQSIKAPPPTFLNIDSLAQTMKQEFMVKNMAFESEDGCNNHRYGFVCQQEEVETVRRLLNAIRARMNATFTVCVGPESSTNPIGCTAHVLTPDEPFNGKRFVVSRCSEASLAALEGNCVQTALGICMSDKDLTHLCHYIRGKIVNDNVRLDELPANQHVVTVNSVFDLAWALRRHLTLAGQFQPIRAAYDVLTAPDKIPAMLRHWMDNTSFSDEHVVTQFITPGGVVILESCGGARIWAMGHNVIRAGGVTATPVGGSVRLMGLSAQTMPWTEIFRELFSLLGRIWSSIKVSTLVLTALGMYASRFRPKSEAKGKTKTKHATYRGRGVALTDDEYDEWREHNASRKLDLSVEDFLMLRHRAALGADDNDAVKFISWWNARSKMAYDDVDDVTVIGKGGVKHERIRTNTLKAIDRGYDVSFAEESGPGTKFHNNAIGSVTDVCGEHTGYCIHMSHGVYASVAHVVKGDSFFMGERIFDLKTNGEFCCFRSTKILPSAAPFFTGKPTRDPWGSPVATEWKPKAYTTTSGKIIGCFATTSTETHPGDCGLPYIDDNGRVTGLHTGSGGPKTPSAKLVVPYVHIDMKSKSVSPQKYDQTKPDISYKGLICKQLDEIRIIPKGTRLHVSPAHLEDFEECSHQPASLGSGDPRCPKSLTAIVVDSLKPYCEVVEGPPHDILHRVQKMLIDHLSGFVPMNISSEQSMLSAFHKLNHDTSCGPYLGGRKKDHMVNGEPNKQLLDLLSSKWKLATQGIGLPHEYTIGLKDELRPVEKVQEGKRRMIWGCDVGVATVCVDAFKGVSDAMTANHQYGPVHVGINMDSPSVEALYHRIKSAAKVYAVDYSKWDSTQSPRVSAASIDILRYFSDRSPIVDSAANTLKSPPIAIFNGVAVKVSSGLPSGMPLTSVINSLNHCLYVGCAILQTLEARNIPVTWNLFSSFDMMTYGDDGVYMFPTMFASVSDQIFNNLTAYGLKPTRVDKTVGAIEPIDPESVVFLKRTITRTQHGIRGLLDRSSILRQFYYIKGENSDNWKEPPKKIDPTSRGQQLWNACLYASQHGVEFYNKVLKLAMKAVEYEGLHIEPPSYYSALEHYNSQFNGAEARADQINLSDVTALHCDVFEV</sequence>
<dbReference type="InterPro" id="IPR049434">
    <property type="entry name" value="VPg"/>
</dbReference>
<evidence type="ECO:0000259" key="16">
    <source>
        <dbReference type="PROSITE" id="PS51218"/>
    </source>
</evidence>
<organism evidence="18 19">
    <name type="scientific">Feline calicivirus</name>
    <name type="common">FCV</name>
    <dbReference type="NCBI Taxonomy" id="11978"/>
    <lineage>
        <taxon>Viruses</taxon>
        <taxon>Riboviria</taxon>
        <taxon>Orthornavirae</taxon>
        <taxon>Pisuviricota</taxon>
        <taxon>Pisoniviricetes</taxon>
        <taxon>Picornavirales</taxon>
        <taxon>Caliciviridae</taxon>
        <taxon>Vesivirus</taxon>
        <taxon>Vesivirus felis</taxon>
    </lineage>
</organism>
<dbReference type="SUPFAM" id="SSF50494">
    <property type="entry name" value="Trypsin-like serine proteases"/>
    <property type="match status" value="1"/>
</dbReference>
<dbReference type="InterPro" id="IPR000317">
    <property type="entry name" value="Peptidase_C24"/>
</dbReference>
<evidence type="ECO:0000256" key="14">
    <source>
        <dbReference type="ARBA" id="ARBA00047631"/>
    </source>
</evidence>
<reference evidence="18 19" key="1">
    <citation type="submission" date="2014-03" db="EMBL/GenBank/DDBJ databases">
        <title>Prevalence and genetic characterization of feline caliciviruses in Korea.</title>
        <authorList>
            <person name="Chung J.-Y."/>
            <person name="Choi J.-W."/>
            <person name="Lee M.-H."/>
            <person name="Lee K.-K."/>
            <person name="Oem J.-K."/>
        </authorList>
    </citation>
    <scope>NUCLEOTIDE SEQUENCE [LARGE SCALE GENOMIC DNA]</scope>
    <source>
        <strain evidence="18">12Q087-5</strain>
    </source>
</reference>
<dbReference type="GO" id="GO:0003968">
    <property type="term" value="F:RNA-directed RNA polymerase activity"/>
    <property type="evidence" value="ECO:0007669"/>
    <property type="project" value="UniProtKB-KW"/>
</dbReference>
<dbReference type="GO" id="GO:0017111">
    <property type="term" value="F:ribonucleoside triphosphate phosphatase activity"/>
    <property type="evidence" value="ECO:0007669"/>
    <property type="project" value="UniProtKB-EC"/>
</dbReference>
<dbReference type="PRINTS" id="PR00916">
    <property type="entry name" value="2CENDOPTASE"/>
</dbReference>
<dbReference type="Proteomes" id="UP000129694">
    <property type="component" value="Genome"/>
</dbReference>
<dbReference type="GO" id="GO:0006351">
    <property type="term" value="P:DNA-templated transcription"/>
    <property type="evidence" value="ECO:0007669"/>
    <property type="project" value="InterPro"/>
</dbReference>
<keyword evidence="5" id="KW-0645">Protease</keyword>
<proteinExistence type="predicted"/>
<keyword evidence="4" id="KW-0597">Phosphoprotein</keyword>
<dbReference type="Pfam" id="PF20915">
    <property type="entry name" value="VPg"/>
    <property type="match status" value="1"/>
</dbReference>
<keyword evidence="2" id="KW-0696">RNA-directed RNA polymerase</keyword>
<dbReference type="EMBL" id="KJ572401">
    <property type="protein sequence ID" value="AIA09958.1"/>
    <property type="molecule type" value="Genomic_RNA"/>
</dbReference>
<dbReference type="CDD" id="cd00009">
    <property type="entry name" value="AAA"/>
    <property type="match status" value="1"/>
</dbReference>
<evidence type="ECO:0000256" key="7">
    <source>
        <dbReference type="ARBA" id="ARBA00022695"/>
    </source>
</evidence>
<evidence type="ECO:0000256" key="10">
    <source>
        <dbReference type="ARBA" id="ARBA00022807"/>
    </source>
</evidence>
<keyword evidence="3" id="KW-0191">Covalent protein-RNA linkage</keyword>
<dbReference type="SMART" id="SM00382">
    <property type="entry name" value="AAA"/>
    <property type="match status" value="1"/>
</dbReference>
<keyword evidence="9" id="KW-0378">Hydrolase</keyword>
<dbReference type="GO" id="GO:0004197">
    <property type="term" value="F:cysteine-type endopeptidase activity"/>
    <property type="evidence" value="ECO:0007669"/>
    <property type="project" value="InterPro"/>
</dbReference>
<evidence type="ECO:0000256" key="2">
    <source>
        <dbReference type="ARBA" id="ARBA00022484"/>
    </source>
</evidence>
<keyword evidence="6" id="KW-0808">Transferase</keyword>
<evidence type="ECO:0000256" key="3">
    <source>
        <dbReference type="ARBA" id="ARBA00022520"/>
    </source>
</evidence>
<comment type="catalytic activity">
    <reaction evidence="14">
        <text>a ribonucleoside 5'-triphosphate + H2O = a ribonucleoside 5'-diphosphate + phosphate + H(+)</text>
        <dbReference type="Rhea" id="RHEA:23680"/>
        <dbReference type="ChEBI" id="CHEBI:15377"/>
        <dbReference type="ChEBI" id="CHEBI:15378"/>
        <dbReference type="ChEBI" id="CHEBI:43474"/>
        <dbReference type="ChEBI" id="CHEBI:57930"/>
        <dbReference type="ChEBI" id="CHEBI:61557"/>
        <dbReference type="EC" id="3.6.1.15"/>
    </reaction>
</comment>
<dbReference type="Gene3D" id="3.30.70.270">
    <property type="match status" value="1"/>
</dbReference>
<dbReference type="CDD" id="cd23192">
    <property type="entry name" value="Caliciviridae_RdRp"/>
    <property type="match status" value="1"/>
</dbReference>
<keyword evidence="10" id="KW-0788">Thiol protease</keyword>
<evidence type="ECO:0000256" key="4">
    <source>
        <dbReference type="ARBA" id="ARBA00022553"/>
    </source>
</evidence>
<dbReference type="Gene3D" id="3.40.50.300">
    <property type="entry name" value="P-loop containing nucleotide triphosphate hydrolases"/>
    <property type="match status" value="1"/>
</dbReference>
<dbReference type="GO" id="GO:0039694">
    <property type="term" value="P:viral RNA genome replication"/>
    <property type="evidence" value="ECO:0007669"/>
    <property type="project" value="InterPro"/>
</dbReference>
<dbReference type="InterPro" id="IPR000605">
    <property type="entry name" value="Helicase_SF3_ssDNA/RNA_vir"/>
</dbReference>
<dbReference type="PRINTS" id="PR00918">
    <property type="entry name" value="CALICVIRUSNS"/>
</dbReference>
<evidence type="ECO:0000256" key="8">
    <source>
        <dbReference type="ARBA" id="ARBA00022741"/>
    </source>
</evidence>
<evidence type="ECO:0000256" key="9">
    <source>
        <dbReference type="ARBA" id="ARBA00022801"/>
    </source>
</evidence>
<evidence type="ECO:0000256" key="11">
    <source>
        <dbReference type="ARBA" id="ARBA00022840"/>
    </source>
</evidence>
<dbReference type="Gene3D" id="6.10.250.3230">
    <property type="match status" value="1"/>
</dbReference>
<evidence type="ECO:0000256" key="13">
    <source>
        <dbReference type="ARBA" id="ARBA00046870"/>
    </source>
</evidence>
<keyword evidence="11" id="KW-0067">ATP-binding</keyword>
<dbReference type="Gene3D" id="1.10.260.110">
    <property type="match status" value="1"/>
</dbReference>
<dbReference type="InterPro" id="IPR009003">
    <property type="entry name" value="Peptidase_S1_PA"/>
</dbReference>
<dbReference type="SUPFAM" id="SSF56672">
    <property type="entry name" value="DNA/RNA polymerases"/>
    <property type="match status" value="1"/>
</dbReference>
<dbReference type="Pfam" id="PF00680">
    <property type="entry name" value="RdRP_1"/>
    <property type="match status" value="1"/>
</dbReference>
<keyword evidence="12" id="KW-0693">Viral RNA replication</keyword>
<dbReference type="Gene3D" id="6.10.140.320">
    <property type="match status" value="1"/>
</dbReference>
<feature type="domain" description="SF3 helicase" evidence="16">
    <location>
        <begin position="458"/>
        <end position="614"/>
    </location>
</feature>
<dbReference type="GO" id="GO:0003723">
    <property type="term" value="F:RNA binding"/>
    <property type="evidence" value="ECO:0007669"/>
    <property type="project" value="InterPro"/>
</dbReference>
<keyword evidence="7" id="KW-0548">Nucleotidyltransferase</keyword>
<evidence type="ECO:0000259" key="17">
    <source>
        <dbReference type="PROSITE" id="PS51894"/>
    </source>
</evidence>
<evidence type="ECO:0000259" key="15">
    <source>
        <dbReference type="PROSITE" id="PS50507"/>
    </source>
</evidence>